<comment type="similarity">
    <text evidence="1 3">Belongs to the type-B carboxylesterase/lipase family.</text>
</comment>
<dbReference type="InterPro" id="IPR019826">
    <property type="entry name" value="Carboxylesterase_B_AS"/>
</dbReference>
<dbReference type="Pfam" id="PF00135">
    <property type="entry name" value="COesterase"/>
    <property type="match status" value="1"/>
</dbReference>
<protein>
    <recommendedName>
        <fullName evidence="3">Carboxylic ester hydrolase</fullName>
        <ecNumber evidence="3">3.1.1.-</ecNumber>
    </recommendedName>
</protein>
<accession>A0A1B7N0R6</accession>
<dbReference type="InterPro" id="IPR019819">
    <property type="entry name" value="Carboxylesterase_B_CS"/>
</dbReference>
<evidence type="ECO:0000256" key="1">
    <source>
        <dbReference type="ARBA" id="ARBA00005964"/>
    </source>
</evidence>
<evidence type="ECO:0000313" key="6">
    <source>
        <dbReference type="Proteomes" id="UP000092154"/>
    </source>
</evidence>
<dbReference type="EMBL" id="KV448295">
    <property type="protein sequence ID" value="OAX38449.1"/>
    <property type="molecule type" value="Genomic_DNA"/>
</dbReference>
<dbReference type="InParanoid" id="A0A1B7N0R6"/>
<dbReference type="PROSITE" id="PS00941">
    <property type="entry name" value="CARBOXYLESTERASE_B_2"/>
    <property type="match status" value="1"/>
</dbReference>
<feature type="signal peptide" evidence="3">
    <location>
        <begin position="1"/>
        <end position="20"/>
    </location>
</feature>
<dbReference type="SUPFAM" id="SSF53474">
    <property type="entry name" value="alpha/beta-Hydrolases"/>
    <property type="match status" value="1"/>
</dbReference>
<feature type="chain" id="PRO_5008447633" description="Carboxylic ester hydrolase" evidence="3">
    <location>
        <begin position="21"/>
        <end position="606"/>
    </location>
</feature>
<dbReference type="OrthoDB" id="408631at2759"/>
<dbReference type="InterPro" id="IPR002018">
    <property type="entry name" value="CarbesteraseB"/>
</dbReference>
<dbReference type="EC" id="3.1.1.-" evidence="3"/>
<dbReference type="PANTHER" id="PTHR11559">
    <property type="entry name" value="CARBOXYLESTERASE"/>
    <property type="match status" value="1"/>
</dbReference>
<dbReference type="InterPro" id="IPR050309">
    <property type="entry name" value="Type-B_Carboxylest/Lipase"/>
</dbReference>
<evidence type="ECO:0000313" key="5">
    <source>
        <dbReference type="EMBL" id="OAX38449.1"/>
    </source>
</evidence>
<dbReference type="Proteomes" id="UP000092154">
    <property type="component" value="Unassembled WGS sequence"/>
</dbReference>
<sequence length="606" mass="65025">MLFSQPFLLLLGAYCSFVTAGPLDKRAAPTVTLDTATVTGVASGAVNKWLGIPFALPPTGNLRFQLPQPIPPYSTSFSALAYGPACPQQPPTIPTPPGLVTETVNYLTTTIYNAVTPSSEDCLTVNVVAPATATPGSNLPVVIWIYGGGYETGGTSSYDGSVIVNKAISLNVPAIYVSMNYRLSTCADQDKFSVTAFGFLASAEVKAAGVGNLGMQDQRQAMRWVQTYISAFGGDPTKVTIWGESAGAWSVGLHLVTNGGNPAGLFRAAFMESGSPIPIGDITHGQGYYDFLVAQTGCTGASDTLQCLREVPYATLMNAINQTPNVLSYQSLALAWLPRVDGVFLTDNPQQLVLQGSVANVPFVTGNCDDEGTLFSLSTFNISTDAQLQTYLQTYWFPGAPNAAVQQLLVDYPQDITQGSPYNTGILNALTPQFKRIASIQGDAAFQAPRRFFLQQRSGLQNTWAFLSKRLKLIPVLGSFHTTDLLNVYGGGDMTAYLVRFVTNLDPNGSGTLTWPKWTTSSPNLLTFLDGLFPQTITQDTYRSTAIADMINMNLNYWGCQHWYVLIGSGATATSKDAAPYCCILSFIEKYVTAGGHKTILQEIAS</sequence>
<gene>
    <name evidence="5" type="ORF">K503DRAFT_782886</name>
</gene>
<keyword evidence="6" id="KW-1185">Reference proteome</keyword>
<dbReference type="PROSITE" id="PS00122">
    <property type="entry name" value="CARBOXYLESTERASE_B_1"/>
    <property type="match status" value="1"/>
</dbReference>
<dbReference type="InterPro" id="IPR029058">
    <property type="entry name" value="AB_hydrolase_fold"/>
</dbReference>
<dbReference type="Gene3D" id="3.40.50.1820">
    <property type="entry name" value="alpha/beta hydrolase"/>
    <property type="match status" value="1"/>
</dbReference>
<organism evidence="5 6">
    <name type="scientific">Rhizopogon vinicolor AM-OR11-026</name>
    <dbReference type="NCBI Taxonomy" id="1314800"/>
    <lineage>
        <taxon>Eukaryota</taxon>
        <taxon>Fungi</taxon>
        <taxon>Dikarya</taxon>
        <taxon>Basidiomycota</taxon>
        <taxon>Agaricomycotina</taxon>
        <taxon>Agaricomycetes</taxon>
        <taxon>Agaricomycetidae</taxon>
        <taxon>Boletales</taxon>
        <taxon>Suillineae</taxon>
        <taxon>Rhizopogonaceae</taxon>
        <taxon>Rhizopogon</taxon>
    </lineage>
</organism>
<evidence type="ECO:0000259" key="4">
    <source>
        <dbReference type="Pfam" id="PF00135"/>
    </source>
</evidence>
<dbReference type="GO" id="GO:0016787">
    <property type="term" value="F:hydrolase activity"/>
    <property type="evidence" value="ECO:0007669"/>
    <property type="project" value="UniProtKB-KW"/>
</dbReference>
<dbReference type="STRING" id="1314800.A0A1B7N0R6"/>
<keyword evidence="2 3" id="KW-0378">Hydrolase</keyword>
<dbReference type="AlphaFoldDB" id="A0A1B7N0R6"/>
<name>A0A1B7N0R6_9AGAM</name>
<evidence type="ECO:0000256" key="3">
    <source>
        <dbReference type="RuleBase" id="RU361235"/>
    </source>
</evidence>
<proteinExistence type="inferred from homology"/>
<keyword evidence="3" id="KW-0732">Signal</keyword>
<evidence type="ECO:0000256" key="2">
    <source>
        <dbReference type="ARBA" id="ARBA00022801"/>
    </source>
</evidence>
<feature type="domain" description="Carboxylesterase type B" evidence="4">
    <location>
        <begin position="28"/>
        <end position="527"/>
    </location>
</feature>
<dbReference type="FunCoup" id="A0A1B7N0R6">
    <property type="interactions" value="2"/>
</dbReference>
<reference evidence="5 6" key="1">
    <citation type="submission" date="2016-06" db="EMBL/GenBank/DDBJ databases">
        <title>Comparative genomics of the ectomycorrhizal sister species Rhizopogon vinicolor and Rhizopogon vesiculosus (Basidiomycota: Boletales) reveals a divergence of the mating type B locus.</title>
        <authorList>
            <consortium name="DOE Joint Genome Institute"/>
            <person name="Mujic A.B."/>
            <person name="Kuo A."/>
            <person name="Tritt A."/>
            <person name="Lipzen A."/>
            <person name="Chen C."/>
            <person name="Johnson J."/>
            <person name="Sharma A."/>
            <person name="Barry K."/>
            <person name="Grigoriev I.V."/>
            <person name="Spatafora J.W."/>
        </authorList>
    </citation>
    <scope>NUCLEOTIDE SEQUENCE [LARGE SCALE GENOMIC DNA]</scope>
    <source>
        <strain evidence="5 6">AM-OR11-026</strain>
    </source>
</reference>